<protein>
    <submittedName>
        <fullName evidence="10">Glycerophosphodiester phosphodiesterase domain containing 2</fullName>
    </submittedName>
</protein>
<dbReference type="GO" id="GO:0008889">
    <property type="term" value="F:glycerophosphodiester phosphodiesterase activity"/>
    <property type="evidence" value="ECO:0007669"/>
    <property type="project" value="TreeGrafter"/>
</dbReference>
<dbReference type="PANTHER" id="PTHR23344">
    <property type="entry name" value="GLYCEROPHOSPHORYL DIESTER PHOSPHODIESTERASE"/>
    <property type="match status" value="1"/>
</dbReference>
<organism evidence="10 11">
    <name type="scientific">Poecilia reticulata</name>
    <name type="common">Guppy</name>
    <name type="synonym">Acanthophacelus reticulatus</name>
    <dbReference type="NCBI Taxonomy" id="8081"/>
    <lineage>
        <taxon>Eukaryota</taxon>
        <taxon>Metazoa</taxon>
        <taxon>Chordata</taxon>
        <taxon>Craniata</taxon>
        <taxon>Vertebrata</taxon>
        <taxon>Euteleostomi</taxon>
        <taxon>Actinopterygii</taxon>
        <taxon>Neopterygii</taxon>
        <taxon>Teleostei</taxon>
        <taxon>Neoteleostei</taxon>
        <taxon>Acanthomorphata</taxon>
        <taxon>Ovalentaria</taxon>
        <taxon>Atherinomorphae</taxon>
        <taxon>Cyprinodontiformes</taxon>
        <taxon>Poeciliidae</taxon>
        <taxon>Poeciliinae</taxon>
        <taxon>Poecilia</taxon>
    </lineage>
</organism>
<reference evidence="11" key="1">
    <citation type="submission" date="2013-11" db="EMBL/GenBank/DDBJ databases">
        <title>The genomic landscape of the Guanapo guppy.</title>
        <authorList>
            <person name="Kuenstner A."/>
            <person name="Dreyer C."/>
        </authorList>
    </citation>
    <scope>NUCLEOTIDE SEQUENCE</scope>
    <source>
        <strain evidence="11">Guanapo</strain>
    </source>
</reference>
<evidence type="ECO:0000313" key="10">
    <source>
        <dbReference type="Ensembl" id="ENSPREP00000013860.1"/>
    </source>
</evidence>
<evidence type="ECO:0000256" key="7">
    <source>
        <dbReference type="ARBA" id="ARBA00023180"/>
    </source>
</evidence>
<dbReference type="SUPFAM" id="SSF51695">
    <property type="entry name" value="PLC-like phosphodiesterases"/>
    <property type="match status" value="1"/>
</dbReference>
<dbReference type="InterPro" id="IPR017946">
    <property type="entry name" value="PLC-like_Pdiesterase_TIM-brl"/>
</dbReference>
<evidence type="ECO:0000256" key="2">
    <source>
        <dbReference type="ARBA" id="ARBA00007277"/>
    </source>
</evidence>
<comment type="subcellular location">
    <subcellularLocation>
        <location evidence="1">Membrane</location>
        <topology evidence="1">Multi-pass membrane protein</topology>
    </subcellularLocation>
</comment>
<keyword evidence="6 8" id="KW-0472">Membrane</keyword>
<evidence type="ECO:0000259" key="9">
    <source>
        <dbReference type="PROSITE" id="PS51704"/>
    </source>
</evidence>
<dbReference type="STRING" id="8081.ENSPREP00000013860"/>
<evidence type="ECO:0000256" key="5">
    <source>
        <dbReference type="ARBA" id="ARBA00022989"/>
    </source>
</evidence>
<dbReference type="GO" id="GO:0006629">
    <property type="term" value="P:lipid metabolic process"/>
    <property type="evidence" value="ECO:0007669"/>
    <property type="project" value="InterPro"/>
</dbReference>
<evidence type="ECO:0000256" key="3">
    <source>
        <dbReference type="ARBA" id="ARBA00022692"/>
    </source>
</evidence>
<dbReference type="AlphaFoldDB" id="A0A3P9NWC5"/>
<proteinExistence type="inferred from homology"/>
<evidence type="ECO:0000256" key="4">
    <source>
        <dbReference type="ARBA" id="ARBA00022801"/>
    </source>
</evidence>
<dbReference type="OMA" id="WVVNESW"/>
<evidence type="ECO:0000256" key="8">
    <source>
        <dbReference type="SAM" id="Phobius"/>
    </source>
</evidence>
<keyword evidence="11" id="KW-1185">Reference proteome</keyword>
<dbReference type="GeneTree" id="ENSGT00940000159625"/>
<feature type="transmembrane region" description="Helical" evidence="8">
    <location>
        <begin position="36"/>
        <end position="56"/>
    </location>
</feature>
<comment type="similarity">
    <text evidence="2">Belongs to the glycerophosphoryl diester phosphodiesterase family.</text>
</comment>
<keyword evidence="4" id="KW-0378">Hydrolase</keyword>
<reference evidence="10" key="3">
    <citation type="submission" date="2025-09" db="UniProtKB">
        <authorList>
            <consortium name="Ensembl"/>
        </authorList>
    </citation>
    <scope>IDENTIFICATION</scope>
    <source>
        <strain evidence="10">Guanapo</strain>
    </source>
</reference>
<reference evidence="10" key="2">
    <citation type="submission" date="2025-08" db="UniProtKB">
        <authorList>
            <consortium name="Ensembl"/>
        </authorList>
    </citation>
    <scope>IDENTIFICATION</scope>
    <source>
        <strain evidence="10">Guanapo</strain>
    </source>
</reference>
<keyword evidence="3 8" id="KW-0812">Transmembrane</keyword>
<evidence type="ECO:0000313" key="11">
    <source>
        <dbReference type="Proteomes" id="UP000242638"/>
    </source>
</evidence>
<sequence>QFGAVGALTLLSWLVFQSFNQVQEIGCLVFFPESKFLIAASFLILSAFIYLCPLLIHSPCLIDIKEINLTKPDLWGHRGAPMLAPENTMMSFERSATECKVKVFETDVQLSKDGIPFLMHDNKNEFLKRTTNDTQKISCGNQVDISKLQSLNAGKWFIEVSAASDMSLATKRAETQTIPTLTQLLDLAKLHNISIIFDLYRPENCSNTNDTEDTVKVILDSGINHELIYWLPPQNREYVKKTSSFIQVYNNTKEMSAQNGAHLNVKYSDLSADEIRDLRNGGVKVNMYVVNERWMFSLLWCAGASSVTTNNCQVFSKMEQPDWTMVSDVHTCSNSGCLFVLPTPAV</sequence>
<dbReference type="PROSITE" id="PS51704">
    <property type="entry name" value="GP_PDE"/>
    <property type="match status" value="1"/>
</dbReference>
<keyword evidence="7" id="KW-0325">Glycoprotein</keyword>
<dbReference type="Gene3D" id="3.20.20.190">
    <property type="entry name" value="Phosphatidylinositol (PI) phosphodiesterase"/>
    <property type="match status" value="1"/>
</dbReference>
<dbReference type="Pfam" id="PF03009">
    <property type="entry name" value="GDPD"/>
    <property type="match status" value="1"/>
</dbReference>
<name>A0A3P9NWC5_POERE</name>
<dbReference type="PANTHER" id="PTHR23344:SF1">
    <property type="entry name" value="GLYCEROPHOSPHOINOSITOL INOSITOLPHOSPHODIESTERASE GDPD2"/>
    <property type="match status" value="1"/>
</dbReference>
<keyword evidence="5 8" id="KW-1133">Transmembrane helix</keyword>
<dbReference type="InterPro" id="IPR030395">
    <property type="entry name" value="GP_PDE_dom"/>
</dbReference>
<accession>A0A3P9NWC5</accession>
<evidence type="ECO:0000256" key="6">
    <source>
        <dbReference type="ARBA" id="ARBA00023136"/>
    </source>
</evidence>
<feature type="domain" description="GP-PDE" evidence="9">
    <location>
        <begin position="72"/>
        <end position="319"/>
    </location>
</feature>
<dbReference type="Ensembl" id="ENSPRET00000014003.1">
    <property type="protein sequence ID" value="ENSPREP00000013860.1"/>
    <property type="gene ID" value="ENSPREG00000009402.1"/>
</dbReference>
<dbReference type="GO" id="GO:0005886">
    <property type="term" value="C:plasma membrane"/>
    <property type="evidence" value="ECO:0007669"/>
    <property type="project" value="TreeGrafter"/>
</dbReference>
<evidence type="ECO:0000256" key="1">
    <source>
        <dbReference type="ARBA" id="ARBA00004141"/>
    </source>
</evidence>
<dbReference type="Bgee" id="ENSPREG00000009402">
    <property type="expression patterns" value="Expressed in caudal fin and 1 other cell type or tissue"/>
</dbReference>
<dbReference type="Proteomes" id="UP000242638">
    <property type="component" value="Unassembled WGS sequence"/>
</dbReference>